<dbReference type="Pfam" id="PF12796">
    <property type="entry name" value="Ank_2"/>
    <property type="match status" value="5"/>
</dbReference>
<comment type="caution">
    <text evidence="6">The sequence shown here is derived from an EMBL/GenBank/DDBJ whole genome shotgun (WGS) entry which is preliminary data.</text>
</comment>
<dbReference type="PANTHER" id="PTHR24198:SF165">
    <property type="entry name" value="ANKYRIN REPEAT-CONTAINING PROTEIN-RELATED"/>
    <property type="match status" value="1"/>
</dbReference>
<feature type="domain" description="Novel STAND NTPase 3" evidence="5">
    <location>
        <begin position="54"/>
        <end position="209"/>
    </location>
</feature>
<sequence>MSPRNVTELLDGTCVDLKVGQKASEVENLKLVELSSSGSSNTQIMEWENKMESFVETLIITEIKGKITSMNYILIWGPPGCGKTTSVNNIAMYLQKQFDFLPVHCDKPSDIFRHNFETGKRAFLIDDICGRFVFSHERFLRWKRREKHLKGLSEADNVKILMTCSSAAFMTDIVRHFPFFTENAFELTTPSVIPSTIQTFTKDTKRNIMLTTLIEQNILYKLPLPLIKFGISLPLSDVIRYFIDSSEYFINKLEELQESNRSAFYSLFICVLKTGSIDEAVLTSDDHRAFTEIRNNVFDDSLNIDISRRQFLDNLYFLMDIYLSKENSLFSIQHTALFEILAVYFGEKRQKMFIRCADPEIITQHCILKISKNIAGNARFSIHVSEENEHLYFQRITERLLSRNICEVFSVRQMSLLLYRQKLVAFLKNKGPDVIKQISRLKCKIVNETPLLIAVRFGYVNLVKLFSDHNEDLNPVIFEYLEDACDTDNVPLVKLLVNKKININRNLSGGCNALHIACKNGSTSLIHFLVKNGADVNCTDKQGNTPLIEACRNENESVVSLLLKNESEINKSNLEGLFPLMIAANKGKTRLLKLLISNGADVNKTDFLGYTCLMRTIQSDTRNSEALLTLLNVGVDVNCSSADGKTALLIAVQEQRRDIVIILIDYATGEKDMEHAEKLLNNLNANIINKCDNHRITPLMYACELRNDQFDVVKYLISKGAIVNCCDKNERTPLIIALENNDIELVQCLINNGANVNIPGVNRTTPLHAMCKSGQVRNVLLLISKGSEVDIVDRQGMTPLMVASKFGYSIITQALFHTNAKIDTVDKNGTTALMFACMGGFDKIIRFLVENGADVNIKDSNNWTALLAYISSPYDKAEIVQFLIENGADVNSSTKDDVSSLMMASFRGKYEVVKSLLRHNVDVNHKDVYGKTPIFSACLSGNIDIVRVLMENGADATVVDNNGDSPEILARKNNLTEMVIFFGKK</sequence>
<evidence type="ECO:0000313" key="6">
    <source>
        <dbReference type="EMBL" id="VDI74074.1"/>
    </source>
</evidence>
<evidence type="ECO:0000256" key="4">
    <source>
        <dbReference type="SAM" id="Coils"/>
    </source>
</evidence>
<feature type="repeat" description="ANK" evidence="3">
    <location>
        <begin position="929"/>
        <end position="961"/>
    </location>
</feature>
<keyword evidence="4" id="KW-0175">Coiled coil</keyword>
<feature type="repeat" description="ANK" evidence="3">
    <location>
        <begin position="762"/>
        <end position="794"/>
    </location>
</feature>
<feature type="coiled-coil region" evidence="4">
    <location>
        <begin position="666"/>
        <end position="693"/>
    </location>
</feature>
<dbReference type="Gene3D" id="3.40.50.300">
    <property type="entry name" value="P-loop containing nucleotide triphosphate hydrolases"/>
    <property type="match status" value="1"/>
</dbReference>
<dbReference type="InterPro" id="IPR027417">
    <property type="entry name" value="P-loop_NTPase"/>
</dbReference>
<dbReference type="PRINTS" id="PR01415">
    <property type="entry name" value="ANKYRIN"/>
</dbReference>
<dbReference type="PROSITE" id="PS50297">
    <property type="entry name" value="ANK_REP_REGION"/>
    <property type="match status" value="8"/>
</dbReference>
<feature type="repeat" description="ANK" evidence="3">
    <location>
        <begin position="795"/>
        <end position="827"/>
    </location>
</feature>
<dbReference type="Pfam" id="PF20720">
    <property type="entry name" value="nSTAND3"/>
    <property type="match status" value="1"/>
</dbReference>
<accession>A0A8B6H6P5</accession>
<feature type="repeat" description="ANK" evidence="3">
    <location>
        <begin position="896"/>
        <end position="928"/>
    </location>
</feature>
<name>A0A8B6H6P5_MYTGA</name>
<dbReference type="InterPro" id="IPR002110">
    <property type="entry name" value="Ankyrin_rpt"/>
</dbReference>
<feature type="repeat" description="ANK" evidence="3">
    <location>
        <begin position="509"/>
        <end position="541"/>
    </location>
</feature>
<evidence type="ECO:0000313" key="7">
    <source>
        <dbReference type="Proteomes" id="UP000596742"/>
    </source>
</evidence>
<dbReference type="Gene3D" id="1.25.40.20">
    <property type="entry name" value="Ankyrin repeat-containing domain"/>
    <property type="match status" value="3"/>
</dbReference>
<reference evidence="6" key="1">
    <citation type="submission" date="2018-11" db="EMBL/GenBank/DDBJ databases">
        <authorList>
            <person name="Alioto T."/>
            <person name="Alioto T."/>
        </authorList>
    </citation>
    <scope>NUCLEOTIDE SEQUENCE</scope>
</reference>
<evidence type="ECO:0000256" key="2">
    <source>
        <dbReference type="ARBA" id="ARBA00023043"/>
    </source>
</evidence>
<keyword evidence="1" id="KW-0677">Repeat</keyword>
<evidence type="ECO:0000256" key="3">
    <source>
        <dbReference type="PROSITE-ProRule" id="PRU00023"/>
    </source>
</evidence>
<keyword evidence="2 3" id="KW-0040">ANK repeat</keyword>
<protein>
    <recommendedName>
        <fullName evidence="5">Novel STAND NTPase 3 domain-containing protein</fullName>
    </recommendedName>
</protein>
<evidence type="ECO:0000259" key="5">
    <source>
        <dbReference type="Pfam" id="PF20720"/>
    </source>
</evidence>
<dbReference type="GO" id="GO:0005737">
    <property type="term" value="C:cytoplasm"/>
    <property type="evidence" value="ECO:0007669"/>
    <property type="project" value="TreeGrafter"/>
</dbReference>
<dbReference type="Proteomes" id="UP000596742">
    <property type="component" value="Unassembled WGS sequence"/>
</dbReference>
<dbReference type="InterPro" id="IPR049050">
    <property type="entry name" value="nSTAND3"/>
</dbReference>
<dbReference type="Pfam" id="PF00023">
    <property type="entry name" value="Ank"/>
    <property type="match status" value="1"/>
</dbReference>
<organism evidence="6 7">
    <name type="scientific">Mytilus galloprovincialis</name>
    <name type="common">Mediterranean mussel</name>
    <dbReference type="NCBI Taxonomy" id="29158"/>
    <lineage>
        <taxon>Eukaryota</taxon>
        <taxon>Metazoa</taxon>
        <taxon>Spiralia</taxon>
        <taxon>Lophotrochozoa</taxon>
        <taxon>Mollusca</taxon>
        <taxon>Bivalvia</taxon>
        <taxon>Autobranchia</taxon>
        <taxon>Pteriomorphia</taxon>
        <taxon>Mytilida</taxon>
        <taxon>Mytiloidea</taxon>
        <taxon>Mytilidae</taxon>
        <taxon>Mytilinae</taxon>
        <taxon>Mytilus</taxon>
    </lineage>
</organism>
<dbReference type="PROSITE" id="PS50088">
    <property type="entry name" value="ANK_REPEAT"/>
    <property type="match status" value="10"/>
</dbReference>
<dbReference type="AlphaFoldDB" id="A0A8B6H6P5"/>
<feature type="repeat" description="ANK" evidence="3">
    <location>
        <begin position="694"/>
        <end position="728"/>
    </location>
</feature>
<dbReference type="SUPFAM" id="SSF52540">
    <property type="entry name" value="P-loop containing nucleoside triphosphate hydrolases"/>
    <property type="match status" value="1"/>
</dbReference>
<dbReference type="InterPro" id="IPR036770">
    <property type="entry name" value="Ankyrin_rpt-contain_sf"/>
</dbReference>
<keyword evidence="7" id="KW-1185">Reference proteome</keyword>
<dbReference type="OrthoDB" id="6124086at2759"/>
<evidence type="ECO:0000256" key="1">
    <source>
        <dbReference type="ARBA" id="ARBA00022737"/>
    </source>
</evidence>
<dbReference type="EMBL" id="UYJE01009503">
    <property type="protein sequence ID" value="VDI74074.1"/>
    <property type="molecule type" value="Genomic_DNA"/>
</dbReference>
<proteinExistence type="predicted"/>
<dbReference type="SUPFAM" id="SSF48403">
    <property type="entry name" value="Ankyrin repeat"/>
    <property type="match status" value="2"/>
</dbReference>
<gene>
    <name evidence="6" type="ORF">MGAL_10B079649</name>
</gene>
<feature type="repeat" description="ANK" evidence="3">
    <location>
        <begin position="729"/>
        <end position="761"/>
    </location>
</feature>
<feature type="repeat" description="ANK" evidence="3">
    <location>
        <begin position="542"/>
        <end position="574"/>
    </location>
</feature>
<feature type="repeat" description="ANK" evidence="3">
    <location>
        <begin position="828"/>
        <end position="860"/>
    </location>
</feature>
<feature type="repeat" description="ANK" evidence="3">
    <location>
        <begin position="575"/>
        <end position="607"/>
    </location>
</feature>
<dbReference type="PANTHER" id="PTHR24198">
    <property type="entry name" value="ANKYRIN REPEAT AND PROTEIN KINASE DOMAIN-CONTAINING PROTEIN"/>
    <property type="match status" value="1"/>
</dbReference>
<dbReference type="SMART" id="SM00248">
    <property type="entry name" value="ANK"/>
    <property type="match status" value="15"/>
</dbReference>